<dbReference type="RefSeq" id="WP_010768804.1">
    <property type="nucleotide sequence ID" value="NZ_ASWE01000002.1"/>
</dbReference>
<dbReference type="OrthoDB" id="6462103at2"/>
<dbReference type="GO" id="GO:0003700">
    <property type="term" value="F:DNA-binding transcription factor activity"/>
    <property type="evidence" value="ECO:0007669"/>
    <property type="project" value="InterPro"/>
</dbReference>
<evidence type="ECO:0000313" key="5">
    <source>
        <dbReference type="EMBL" id="EOL43165.1"/>
    </source>
</evidence>
<name>R3WMT1_9ENTE</name>
<evidence type="ECO:0000256" key="2">
    <source>
        <dbReference type="ARBA" id="ARBA00023125"/>
    </source>
</evidence>
<dbReference type="EMBL" id="AJAT01000016">
    <property type="protein sequence ID" value="EOL43165.1"/>
    <property type="molecule type" value="Genomic_DNA"/>
</dbReference>
<dbReference type="HOGENOM" id="CLU_083287_18_0_9"/>
<keyword evidence="1" id="KW-0805">Transcription regulation</keyword>
<dbReference type="SMART" id="SM00347">
    <property type="entry name" value="HTH_MARR"/>
    <property type="match status" value="1"/>
</dbReference>
<protein>
    <recommendedName>
        <fullName evidence="4">HTH marR-type domain-containing protein</fullName>
    </recommendedName>
</protein>
<dbReference type="eggNOG" id="COG1846">
    <property type="taxonomic scope" value="Bacteria"/>
</dbReference>
<comment type="caution">
    <text evidence="5">The sequence shown here is derived from an EMBL/GenBank/DDBJ whole genome shotgun (WGS) entry which is preliminary data.</text>
</comment>
<dbReference type="Pfam" id="PF01047">
    <property type="entry name" value="MarR"/>
    <property type="match status" value="1"/>
</dbReference>
<dbReference type="InterPro" id="IPR023187">
    <property type="entry name" value="Tscrpt_reg_MarR-type_CS"/>
</dbReference>
<reference evidence="5 6" key="1">
    <citation type="submission" date="2013-02" db="EMBL/GenBank/DDBJ databases">
        <title>The Genome Sequence of Enterococcus phoeniculicola BAA-412.</title>
        <authorList>
            <consortium name="The Broad Institute Genome Sequencing Platform"/>
            <consortium name="The Broad Institute Genome Sequencing Center for Infectious Disease"/>
            <person name="Earl A.M."/>
            <person name="Gilmore M.S."/>
            <person name="Lebreton F."/>
            <person name="Walker B."/>
            <person name="Young S.K."/>
            <person name="Zeng Q."/>
            <person name="Gargeya S."/>
            <person name="Fitzgerald M."/>
            <person name="Haas B."/>
            <person name="Abouelleil A."/>
            <person name="Alvarado L."/>
            <person name="Arachchi H.M."/>
            <person name="Berlin A.M."/>
            <person name="Chapman S.B."/>
            <person name="Dewar J."/>
            <person name="Goldberg J."/>
            <person name="Griggs A."/>
            <person name="Gujja S."/>
            <person name="Hansen M."/>
            <person name="Howarth C."/>
            <person name="Imamovic A."/>
            <person name="Larimer J."/>
            <person name="McCowan C."/>
            <person name="Murphy C."/>
            <person name="Neiman D."/>
            <person name="Pearson M."/>
            <person name="Priest M."/>
            <person name="Roberts A."/>
            <person name="Saif S."/>
            <person name="Shea T."/>
            <person name="Sisk P."/>
            <person name="Sykes S."/>
            <person name="Wortman J."/>
            <person name="Nusbaum C."/>
            <person name="Birren B."/>
        </authorList>
    </citation>
    <scope>NUCLEOTIDE SEQUENCE [LARGE SCALE GENOMIC DNA]</scope>
    <source>
        <strain evidence="5 6">ATCC BAA-412</strain>
    </source>
</reference>
<evidence type="ECO:0000256" key="3">
    <source>
        <dbReference type="ARBA" id="ARBA00023163"/>
    </source>
</evidence>
<evidence type="ECO:0000256" key="1">
    <source>
        <dbReference type="ARBA" id="ARBA00023015"/>
    </source>
</evidence>
<accession>R3WMT1</accession>
<dbReference type="PRINTS" id="PR00598">
    <property type="entry name" value="HTHMARR"/>
</dbReference>
<dbReference type="InterPro" id="IPR036390">
    <property type="entry name" value="WH_DNA-bd_sf"/>
</dbReference>
<evidence type="ECO:0000313" key="6">
    <source>
        <dbReference type="Proteomes" id="UP000013785"/>
    </source>
</evidence>
<dbReference type="InterPro" id="IPR036388">
    <property type="entry name" value="WH-like_DNA-bd_sf"/>
</dbReference>
<proteinExistence type="predicted"/>
<sequence>MDTILRDIGVIARALDSIANVEFKEYELTRGQYVYLVRIYENQGIIPEHLADMIKVDRSTASRAIQRLVEKGFVKKELDNENKKIIHLEVTARGRERAQFILREHAYSSLTALKGISESDQQTLNKLVKKMKHNVEKDWHLVKNGGKREY</sequence>
<dbReference type="Proteomes" id="UP000013785">
    <property type="component" value="Unassembled WGS sequence"/>
</dbReference>
<gene>
    <name evidence="5" type="ORF">UC3_02142</name>
</gene>
<evidence type="ECO:0000259" key="4">
    <source>
        <dbReference type="PROSITE" id="PS50995"/>
    </source>
</evidence>
<keyword evidence="2" id="KW-0238">DNA-binding</keyword>
<dbReference type="STRING" id="154621.RV11_GL000619"/>
<organism evidence="5 6">
    <name type="scientific">Enterococcus phoeniculicola ATCC BAA-412</name>
    <dbReference type="NCBI Taxonomy" id="1158610"/>
    <lineage>
        <taxon>Bacteria</taxon>
        <taxon>Bacillati</taxon>
        <taxon>Bacillota</taxon>
        <taxon>Bacilli</taxon>
        <taxon>Lactobacillales</taxon>
        <taxon>Enterococcaceae</taxon>
        <taxon>Enterococcus</taxon>
    </lineage>
</organism>
<keyword evidence="3" id="KW-0804">Transcription</keyword>
<dbReference type="PATRIC" id="fig|1158610.3.peg.2137"/>
<dbReference type="PANTHER" id="PTHR42756:SF2">
    <property type="entry name" value="MARR FAMILY REGULATORY PROTEIN"/>
    <property type="match status" value="1"/>
</dbReference>
<dbReference type="GO" id="GO:0003677">
    <property type="term" value="F:DNA binding"/>
    <property type="evidence" value="ECO:0007669"/>
    <property type="project" value="UniProtKB-KW"/>
</dbReference>
<dbReference type="InterPro" id="IPR000835">
    <property type="entry name" value="HTH_MarR-typ"/>
</dbReference>
<keyword evidence="6" id="KW-1185">Reference proteome</keyword>
<dbReference type="SUPFAM" id="SSF46785">
    <property type="entry name" value="Winged helix' DNA-binding domain"/>
    <property type="match status" value="1"/>
</dbReference>
<dbReference type="AlphaFoldDB" id="R3WMT1"/>
<dbReference type="PROSITE" id="PS50995">
    <property type="entry name" value="HTH_MARR_2"/>
    <property type="match status" value="1"/>
</dbReference>
<dbReference type="Gene3D" id="1.10.10.10">
    <property type="entry name" value="Winged helix-like DNA-binding domain superfamily/Winged helix DNA-binding domain"/>
    <property type="match status" value="1"/>
</dbReference>
<feature type="domain" description="HTH marR-type" evidence="4">
    <location>
        <begin position="1"/>
        <end position="133"/>
    </location>
</feature>
<dbReference type="PANTHER" id="PTHR42756">
    <property type="entry name" value="TRANSCRIPTIONAL REGULATOR, MARR"/>
    <property type="match status" value="1"/>
</dbReference>
<dbReference type="PROSITE" id="PS01117">
    <property type="entry name" value="HTH_MARR_1"/>
    <property type="match status" value="1"/>
</dbReference>